<evidence type="ECO:0000313" key="3">
    <source>
        <dbReference type="Proteomes" id="UP000280434"/>
    </source>
</evidence>
<dbReference type="PANTHER" id="PTHR12788">
    <property type="entry name" value="PROTEIN-TYROSINE SULFOTRANSFERASE 2"/>
    <property type="match status" value="1"/>
</dbReference>
<keyword evidence="3" id="KW-1185">Reference proteome</keyword>
<dbReference type="OrthoDB" id="9815894at2"/>
<dbReference type="Gene3D" id="3.40.50.300">
    <property type="entry name" value="P-loop containing nucleotide triphosphate hydrolases"/>
    <property type="match status" value="1"/>
</dbReference>
<dbReference type="RefSeq" id="WP_121276921.1">
    <property type="nucleotide sequence ID" value="NZ_RBZV01000002.1"/>
</dbReference>
<dbReference type="GO" id="GO:0008476">
    <property type="term" value="F:protein-tyrosine sulfotransferase activity"/>
    <property type="evidence" value="ECO:0007669"/>
    <property type="project" value="InterPro"/>
</dbReference>
<organism evidence="2 3">
    <name type="scientific">Trinickia fusca</name>
    <dbReference type="NCBI Taxonomy" id="2419777"/>
    <lineage>
        <taxon>Bacteria</taxon>
        <taxon>Pseudomonadati</taxon>
        <taxon>Pseudomonadota</taxon>
        <taxon>Betaproteobacteria</taxon>
        <taxon>Burkholderiales</taxon>
        <taxon>Burkholderiaceae</taxon>
        <taxon>Trinickia</taxon>
    </lineage>
</organism>
<keyword evidence="1 2" id="KW-0808">Transferase</keyword>
<dbReference type="Pfam" id="PF13469">
    <property type="entry name" value="Sulfotransfer_3"/>
    <property type="match status" value="1"/>
</dbReference>
<dbReference type="Proteomes" id="UP000280434">
    <property type="component" value="Unassembled WGS sequence"/>
</dbReference>
<dbReference type="InterPro" id="IPR027417">
    <property type="entry name" value="P-loop_NTPase"/>
</dbReference>
<dbReference type="SUPFAM" id="SSF52540">
    <property type="entry name" value="P-loop containing nucleoside triphosphate hydrolases"/>
    <property type="match status" value="1"/>
</dbReference>
<proteinExistence type="predicted"/>
<dbReference type="EMBL" id="RBZV01000002">
    <property type="protein sequence ID" value="RKP50830.1"/>
    <property type="molecule type" value="Genomic_DNA"/>
</dbReference>
<dbReference type="AlphaFoldDB" id="A0A494XJJ2"/>
<dbReference type="InterPro" id="IPR026634">
    <property type="entry name" value="TPST-like"/>
</dbReference>
<comment type="caution">
    <text evidence="2">The sequence shown here is derived from an EMBL/GenBank/DDBJ whole genome shotgun (WGS) entry which is preliminary data.</text>
</comment>
<protein>
    <submittedName>
        <fullName evidence="2">Sulfotransferase</fullName>
    </submittedName>
</protein>
<name>A0A494XJJ2_9BURK</name>
<dbReference type="PANTHER" id="PTHR12788:SF10">
    <property type="entry name" value="PROTEIN-TYROSINE SULFOTRANSFERASE"/>
    <property type="match status" value="1"/>
</dbReference>
<evidence type="ECO:0000313" key="2">
    <source>
        <dbReference type="EMBL" id="RKP50830.1"/>
    </source>
</evidence>
<gene>
    <name evidence="2" type="ORF">D7S89_07080</name>
</gene>
<evidence type="ECO:0000256" key="1">
    <source>
        <dbReference type="ARBA" id="ARBA00022679"/>
    </source>
</evidence>
<sequence>MNGFIIGTGRCGTTLLASILDAHSDVCVPPETQLLFQYRGNGAGLHEIVEAGVHFKAGAADYIDFVQKRCPHDLRAYFDYERYLEGMSFPVATLKLLMGEFYAEIAKAKGKSVCLEQTPWYGLGIDILNELYPQARYIHMVRDGRDVAISFARTPWWHKDVGRNLARWAVEASAIATSCEQMLRPEQVLTVRYEDFVQDPERELRKICVFLQIAYEPRMLEPGTATDYRRFHKSDLNEMLSPAYRSWSEAKTSPVFKGSVGAWETYGGHDFSQVPQDVQQCLERFGYAA</sequence>
<reference evidence="2 3" key="1">
    <citation type="submission" date="2018-10" db="EMBL/GenBank/DDBJ databases">
        <title>Paraburkholderia sp. 7MK8-2, isolated from soil.</title>
        <authorList>
            <person name="Gao Z.-H."/>
            <person name="Qiu L.-H."/>
        </authorList>
    </citation>
    <scope>NUCLEOTIDE SEQUENCE [LARGE SCALE GENOMIC DNA]</scope>
    <source>
        <strain evidence="2 3">7MK8-2</strain>
    </source>
</reference>
<accession>A0A494XJJ2</accession>